<evidence type="ECO:0000313" key="1">
    <source>
        <dbReference type="EMBL" id="MBC5589871.1"/>
    </source>
</evidence>
<sequence length="217" mass="24544">MNERITPSNITKLKENEIFVFGSNSNGVHNGNAAATAMKFGAIMGQAVGIQGQTYAMPSKHIENLKKHIDDFLLYAEQHPEYIFLVTEIGCGISKHSPFEIVPLFKDAVRLENIHLPFLFWDVLNGGVKGRIRQIAEQESLSISDFYARTGISPVELMNILFGNAYPTIWTTQKILIAFPYINAKWLLLGEGDMKLLKRQNLITKISRFLHTLFSFQ</sequence>
<reference evidence="1 2" key="1">
    <citation type="submission" date="2020-08" db="EMBL/GenBank/DDBJ databases">
        <title>Genome public.</title>
        <authorList>
            <person name="Liu C."/>
            <person name="Sun Q."/>
        </authorList>
    </citation>
    <scope>NUCLEOTIDE SEQUENCE [LARGE SCALE GENOMIC DNA]</scope>
    <source>
        <strain evidence="1 2">NSJ-21</strain>
    </source>
</reference>
<accession>A0ABR7BWY9</accession>
<gene>
    <name evidence="1" type="ORF">H8S53_01105</name>
</gene>
<evidence type="ECO:0000313" key="2">
    <source>
        <dbReference type="Proteomes" id="UP000600230"/>
    </source>
</evidence>
<protein>
    <recommendedName>
        <fullName evidence="3">XRE family transcriptional regulator</fullName>
    </recommendedName>
</protein>
<organism evidence="1 2">
    <name type="scientific">Bacteroides parvus</name>
    <dbReference type="NCBI Taxonomy" id="2763025"/>
    <lineage>
        <taxon>Bacteria</taxon>
        <taxon>Pseudomonadati</taxon>
        <taxon>Bacteroidota</taxon>
        <taxon>Bacteroidia</taxon>
        <taxon>Bacteroidales</taxon>
        <taxon>Bacteroidaceae</taxon>
        <taxon>Bacteroides</taxon>
    </lineage>
</organism>
<comment type="caution">
    <text evidence="1">The sequence shown here is derived from an EMBL/GenBank/DDBJ whole genome shotgun (WGS) entry which is preliminary data.</text>
</comment>
<proteinExistence type="predicted"/>
<keyword evidence="2" id="KW-1185">Reference proteome</keyword>
<dbReference type="Proteomes" id="UP000600230">
    <property type="component" value="Unassembled WGS sequence"/>
</dbReference>
<evidence type="ECO:0008006" key="3">
    <source>
        <dbReference type="Google" id="ProtNLM"/>
    </source>
</evidence>
<dbReference type="EMBL" id="JACOOG010000001">
    <property type="protein sequence ID" value="MBC5589871.1"/>
    <property type="molecule type" value="Genomic_DNA"/>
</dbReference>
<name>A0ABR7BWY9_9BACE</name>